<dbReference type="CDD" id="cd00130">
    <property type="entry name" value="PAS"/>
    <property type="match status" value="1"/>
</dbReference>
<name>A0A3L9Y8C4_9RHOB</name>
<dbReference type="InterPro" id="IPR013656">
    <property type="entry name" value="PAS_4"/>
</dbReference>
<dbReference type="NCBIfam" id="TIGR00229">
    <property type="entry name" value="sensory_box"/>
    <property type="match status" value="1"/>
</dbReference>
<keyword evidence="3" id="KW-1185">Reference proteome</keyword>
<dbReference type="SUPFAM" id="SSF55785">
    <property type="entry name" value="PYP-like sensor domain (PAS domain)"/>
    <property type="match status" value="1"/>
</dbReference>
<evidence type="ECO:0000313" key="2">
    <source>
        <dbReference type="EMBL" id="RMA43765.1"/>
    </source>
</evidence>
<dbReference type="InterPro" id="IPR000014">
    <property type="entry name" value="PAS"/>
</dbReference>
<dbReference type="Gene3D" id="3.30.450.20">
    <property type="entry name" value="PAS domain"/>
    <property type="match status" value="1"/>
</dbReference>
<dbReference type="InterPro" id="IPR035965">
    <property type="entry name" value="PAS-like_dom_sf"/>
</dbReference>
<accession>A0A3L9Y8C4</accession>
<feature type="domain" description="PAC" evidence="1">
    <location>
        <begin position="84"/>
        <end position="139"/>
    </location>
</feature>
<organism evidence="2 3">
    <name type="scientific">Rhodophyticola porphyridii</name>
    <dbReference type="NCBI Taxonomy" id="1852017"/>
    <lineage>
        <taxon>Bacteria</taxon>
        <taxon>Pseudomonadati</taxon>
        <taxon>Pseudomonadota</taxon>
        <taxon>Alphaproteobacteria</taxon>
        <taxon>Rhodobacterales</taxon>
        <taxon>Roseobacteraceae</taxon>
        <taxon>Rhodophyticola</taxon>
    </lineage>
</organism>
<evidence type="ECO:0000259" key="1">
    <source>
        <dbReference type="PROSITE" id="PS50113"/>
    </source>
</evidence>
<reference evidence="2 3" key="1">
    <citation type="submission" date="2018-10" db="EMBL/GenBank/DDBJ databases">
        <authorList>
            <person name="Jung H.S."/>
            <person name="Jeon C.O."/>
        </authorList>
    </citation>
    <scope>NUCLEOTIDE SEQUENCE [LARGE SCALE GENOMIC DNA]</scope>
    <source>
        <strain evidence="2 3">MA-7-27</strain>
    </source>
</reference>
<dbReference type="RefSeq" id="WP_121896356.1">
    <property type="nucleotide sequence ID" value="NZ_RCNT01000001.1"/>
</dbReference>
<gene>
    <name evidence="2" type="ORF">D9R08_02240</name>
</gene>
<dbReference type="PROSITE" id="PS50113">
    <property type="entry name" value="PAC"/>
    <property type="match status" value="1"/>
</dbReference>
<proteinExistence type="predicted"/>
<dbReference type="OrthoDB" id="7810511at2"/>
<evidence type="ECO:0000313" key="3">
    <source>
        <dbReference type="Proteomes" id="UP000281343"/>
    </source>
</evidence>
<sequence length="365" mass="40412">MTFDFQDISDEDLDYILDLISLPVFVVDIDQQSNCGFRFRSLNRAHERDIGIKNADIAGMSPTDLLPERLAETVLRNYRQCAESGAPYSYHEELTLEGETRWWSTTLSPVFDRNGRVCRLIGISRDVTELQKRHFDAAKKIARLTRLNDEVRLLAEVATTDVQGPLGTAHAMIRLAMEDFVDLGDGKLDLLSCALDVVESLEKQLVQLAEQSMRTPASGSDLKPVDLGHICADLIAQFDPGARLLIQYPSCVLPADPIALPLILRLSVAQAVRRAIRAIKIKAEHETDGTLRLQIADDRKSVPFSTNPTLAMGLDEPFDHYDDLRNMVESRGGKIESTLGGPFDGGVLTLVVPLKPPSADAPKMH</sequence>
<dbReference type="Pfam" id="PF08448">
    <property type="entry name" value="PAS_4"/>
    <property type="match status" value="1"/>
</dbReference>
<dbReference type="InterPro" id="IPR000700">
    <property type="entry name" value="PAS-assoc_C"/>
</dbReference>
<protein>
    <submittedName>
        <fullName evidence="2">PAS domain S-box protein</fullName>
    </submittedName>
</protein>
<dbReference type="Proteomes" id="UP000281343">
    <property type="component" value="Unassembled WGS sequence"/>
</dbReference>
<comment type="caution">
    <text evidence="2">The sequence shown here is derived from an EMBL/GenBank/DDBJ whole genome shotgun (WGS) entry which is preliminary data.</text>
</comment>
<dbReference type="AlphaFoldDB" id="A0A3L9Y8C4"/>
<dbReference type="EMBL" id="RCNT01000001">
    <property type="protein sequence ID" value="RMA43765.1"/>
    <property type="molecule type" value="Genomic_DNA"/>
</dbReference>